<dbReference type="Pfam" id="PF14693">
    <property type="entry name" value="Ribosomal_TL5_C"/>
    <property type="match status" value="1"/>
</dbReference>
<organism evidence="2 3">
    <name type="scientific">Zingiber officinale</name>
    <name type="common">Ginger</name>
    <name type="synonym">Amomum zingiber</name>
    <dbReference type="NCBI Taxonomy" id="94328"/>
    <lineage>
        <taxon>Eukaryota</taxon>
        <taxon>Viridiplantae</taxon>
        <taxon>Streptophyta</taxon>
        <taxon>Embryophyta</taxon>
        <taxon>Tracheophyta</taxon>
        <taxon>Spermatophyta</taxon>
        <taxon>Magnoliopsida</taxon>
        <taxon>Liliopsida</taxon>
        <taxon>Zingiberales</taxon>
        <taxon>Zingiberaceae</taxon>
        <taxon>Zingiber</taxon>
    </lineage>
</organism>
<evidence type="ECO:0000313" key="3">
    <source>
        <dbReference type="Proteomes" id="UP000734854"/>
    </source>
</evidence>
<gene>
    <name evidence="2" type="ORF">ZIOFF_062298</name>
</gene>
<proteinExistence type="predicted"/>
<dbReference type="SUPFAM" id="SSF50715">
    <property type="entry name" value="Ribosomal protein L25-like"/>
    <property type="match status" value="2"/>
</dbReference>
<dbReference type="Gene3D" id="2.170.120.20">
    <property type="entry name" value="Ribosomal protein L25, beta domain"/>
    <property type="match status" value="1"/>
</dbReference>
<dbReference type="GO" id="GO:0003735">
    <property type="term" value="F:structural constituent of ribosome"/>
    <property type="evidence" value="ECO:0007669"/>
    <property type="project" value="InterPro"/>
</dbReference>
<dbReference type="Proteomes" id="UP000734854">
    <property type="component" value="Unassembled WGS sequence"/>
</dbReference>
<feature type="domain" description="Large ribosomal subunit protein bL25 beta" evidence="1">
    <location>
        <begin position="210"/>
        <end position="274"/>
    </location>
</feature>
<reference evidence="2 3" key="1">
    <citation type="submission" date="2020-08" db="EMBL/GenBank/DDBJ databases">
        <title>Plant Genome Project.</title>
        <authorList>
            <person name="Zhang R.-G."/>
        </authorList>
    </citation>
    <scope>NUCLEOTIDE SEQUENCE [LARGE SCALE GENOMIC DNA]</scope>
    <source>
        <tissue evidence="2">Rhizome</tissue>
    </source>
</reference>
<sequence length="278" mass="30610">MCYDLFGPTAKGLQSPLRKEAAEGEMARWRRAGAGFLQAASTPLWQGDATHEYHLTIQAVLREYTGSRYAAKQRAAGLIPAAVLTRRHGSDDISNTQLLTTDENQIREILDRSPFFCSTPIKLQVRARPDSTVVLRSGTVHKSQETGQIMNLMFEWADEGSVLKVDVPVIFKGEDACPGLKKGTVTAATTDLSLATWLPIPNISFSIFVGGYLHKIIVSLPYLCPSEHIPQKIEVNLTHLDIGDVVLVRDIAVHPSLKLLSEINDKPICKIIATKPDE</sequence>
<dbReference type="GO" id="GO:0022625">
    <property type="term" value="C:cytosolic large ribosomal subunit"/>
    <property type="evidence" value="ECO:0007669"/>
    <property type="project" value="TreeGrafter"/>
</dbReference>
<dbReference type="GO" id="GO:0006412">
    <property type="term" value="P:translation"/>
    <property type="evidence" value="ECO:0007669"/>
    <property type="project" value="InterPro"/>
</dbReference>
<dbReference type="PANTHER" id="PTHR33284">
    <property type="entry name" value="RIBOSOMAL PROTEIN L25/GLN-TRNA SYNTHETASE, ANTI-CODON-BINDING DOMAIN-CONTAINING PROTEIN"/>
    <property type="match status" value="1"/>
</dbReference>
<evidence type="ECO:0000259" key="1">
    <source>
        <dbReference type="Pfam" id="PF14693"/>
    </source>
</evidence>
<dbReference type="PANTHER" id="PTHR33284:SF2">
    <property type="entry name" value="RIBOSOMAL PROTEIN L25_GLN-TRNA SYNTHETASE, ANTI-CODON-BINDING DOMAIN-CONTAINING PROTEIN"/>
    <property type="match status" value="1"/>
</dbReference>
<dbReference type="InterPro" id="IPR037121">
    <property type="entry name" value="Ribosomal_bL25_C"/>
</dbReference>
<protein>
    <recommendedName>
        <fullName evidence="1">Large ribosomal subunit protein bL25 beta domain-containing protein</fullName>
    </recommendedName>
</protein>
<accession>A0A8J5F5A7</accession>
<name>A0A8J5F5A7_ZINOF</name>
<dbReference type="EMBL" id="JACMSC010000017">
    <property type="protein sequence ID" value="KAG6478853.1"/>
    <property type="molecule type" value="Genomic_DNA"/>
</dbReference>
<dbReference type="AlphaFoldDB" id="A0A8J5F5A7"/>
<evidence type="ECO:0000313" key="2">
    <source>
        <dbReference type="EMBL" id="KAG6478853.1"/>
    </source>
</evidence>
<comment type="caution">
    <text evidence="2">The sequence shown here is derived from an EMBL/GenBank/DDBJ whole genome shotgun (WGS) entry which is preliminary data.</text>
</comment>
<dbReference type="InterPro" id="IPR020057">
    <property type="entry name" value="Ribosomal_bL25_b-dom"/>
</dbReference>
<dbReference type="GO" id="GO:0008097">
    <property type="term" value="F:5S rRNA binding"/>
    <property type="evidence" value="ECO:0007669"/>
    <property type="project" value="TreeGrafter"/>
</dbReference>
<dbReference type="InterPro" id="IPR020930">
    <property type="entry name" value="Ribosomal_uL5_bac-type"/>
</dbReference>
<dbReference type="InterPro" id="IPR011035">
    <property type="entry name" value="Ribosomal_bL25/Gln-tRNA_synth"/>
</dbReference>
<keyword evidence="3" id="KW-1185">Reference proteome</keyword>